<dbReference type="EMBL" id="CABVHQ010000043">
    <property type="protein sequence ID" value="VVO17479.1"/>
    <property type="molecule type" value="Genomic_DNA"/>
</dbReference>
<gene>
    <name evidence="1" type="ORF">PS691_03911</name>
</gene>
<sequence length="57" mass="6488">MLVFDSMALPPRRSLNKDLERAGPYYPMSGPVPLQQYRAFKRGKDNDALSLAYNQTV</sequence>
<proteinExistence type="predicted"/>
<organism evidence="1 2">
    <name type="scientific">Pseudomonas fluorescens</name>
    <dbReference type="NCBI Taxonomy" id="294"/>
    <lineage>
        <taxon>Bacteria</taxon>
        <taxon>Pseudomonadati</taxon>
        <taxon>Pseudomonadota</taxon>
        <taxon>Gammaproteobacteria</taxon>
        <taxon>Pseudomonadales</taxon>
        <taxon>Pseudomonadaceae</taxon>
        <taxon>Pseudomonas</taxon>
    </lineage>
</organism>
<reference evidence="1 2" key="1">
    <citation type="submission" date="2019-09" db="EMBL/GenBank/DDBJ databases">
        <authorList>
            <person name="Chandra G."/>
            <person name="Truman W A."/>
        </authorList>
    </citation>
    <scope>NUCLEOTIDE SEQUENCE [LARGE SCALE GENOMIC DNA]</scope>
    <source>
        <strain evidence="1">PS691</strain>
    </source>
</reference>
<accession>A0A5E7DIZ8</accession>
<dbReference type="AlphaFoldDB" id="A0A5E7DIZ8"/>
<name>A0A5E7DIZ8_PSEFL</name>
<protein>
    <submittedName>
        <fullName evidence="1">Uncharacterized protein</fullName>
    </submittedName>
</protein>
<dbReference type="Proteomes" id="UP000337909">
    <property type="component" value="Unassembled WGS sequence"/>
</dbReference>
<evidence type="ECO:0000313" key="2">
    <source>
        <dbReference type="Proteomes" id="UP000337909"/>
    </source>
</evidence>
<evidence type="ECO:0000313" key="1">
    <source>
        <dbReference type="EMBL" id="VVO17479.1"/>
    </source>
</evidence>